<dbReference type="RefSeq" id="WP_155447286.1">
    <property type="nucleotide sequence ID" value="NZ_JAOQNR010000018.1"/>
</dbReference>
<dbReference type="InterPro" id="IPR018720">
    <property type="entry name" value="DUF2249"/>
</dbReference>
<evidence type="ECO:0000313" key="3">
    <source>
        <dbReference type="Proteomes" id="UP000439113"/>
    </source>
</evidence>
<accession>A0A6N8DRZ5</accession>
<organism evidence="2 3">
    <name type="scientific">Rhodoblastus acidophilus</name>
    <name type="common">Rhodopseudomonas acidophila</name>
    <dbReference type="NCBI Taxonomy" id="1074"/>
    <lineage>
        <taxon>Bacteria</taxon>
        <taxon>Pseudomonadati</taxon>
        <taxon>Pseudomonadota</taxon>
        <taxon>Alphaproteobacteria</taxon>
        <taxon>Hyphomicrobiales</taxon>
        <taxon>Rhodoblastaceae</taxon>
        <taxon>Rhodoblastus</taxon>
    </lineage>
</organism>
<feature type="domain" description="DUF2249" evidence="1">
    <location>
        <begin position="19"/>
        <end position="73"/>
    </location>
</feature>
<dbReference type="Proteomes" id="UP000439113">
    <property type="component" value="Unassembled WGS sequence"/>
</dbReference>
<reference evidence="2 3" key="1">
    <citation type="submission" date="2019-11" db="EMBL/GenBank/DDBJ databases">
        <title>Whole-genome sequence of a Rhodoblastus acidophilus DSM 142.</title>
        <authorList>
            <person name="Kyndt J.A."/>
            <person name="Meyer T.E."/>
        </authorList>
    </citation>
    <scope>NUCLEOTIDE SEQUENCE [LARGE SCALE GENOMIC DNA]</scope>
    <source>
        <strain evidence="2 3">DSM 142</strain>
    </source>
</reference>
<dbReference type="EMBL" id="WNKS01000019">
    <property type="protein sequence ID" value="MTV32596.1"/>
    <property type="molecule type" value="Genomic_DNA"/>
</dbReference>
<dbReference type="InterPro" id="IPR036868">
    <property type="entry name" value="TusA-like_sf"/>
</dbReference>
<comment type="caution">
    <text evidence="2">The sequence shown here is derived from an EMBL/GenBank/DDBJ whole genome shotgun (WGS) entry which is preliminary data.</text>
</comment>
<dbReference type="OrthoDB" id="30295at2"/>
<name>A0A6N8DRZ5_RHOAC</name>
<sequence>MSDNRDGPRVWRGEEGLHVDVRGLPCPEPLVTVLQLIDSGMAEDFLIAHLSQEPLLLYPELDERGWRHRFVATDQPGHVALEMVRTRA</sequence>
<proteinExistence type="predicted"/>
<protein>
    <submittedName>
        <fullName evidence="2">DUF2249 domain-containing protein</fullName>
    </submittedName>
</protein>
<dbReference type="Pfam" id="PF10006">
    <property type="entry name" value="DUF2249"/>
    <property type="match status" value="1"/>
</dbReference>
<gene>
    <name evidence="2" type="ORF">GJ654_16540</name>
</gene>
<dbReference type="SUPFAM" id="SSF64307">
    <property type="entry name" value="SirA-like"/>
    <property type="match status" value="1"/>
</dbReference>
<evidence type="ECO:0000313" key="2">
    <source>
        <dbReference type="EMBL" id="MTV32596.1"/>
    </source>
</evidence>
<evidence type="ECO:0000259" key="1">
    <source>
        <dbReference type="Pfam" id="PF10006"/>
    </source>
</evidence>
<dbReference type="AlphaFoldDB" id="A0A6N8DRZ5"/>